<evidence type="ECO:0000313" key="4">
    <source>
        <dbReference type="Proteomes" id="UP000188320"/>
    </source>
</evidence>
<dbReference type="InterPro" id="IPR015187">
    <property type="entry name" value="BRCA2_OB_1"/>
</dbReference>
<feature type="compositionally biased region" description="Polar residues" evidence="1">
    <location>
        <begin position="399"/>
        <end position="429"/>
    </location>
</feature>
<feature type="compositionally biased region" description="Basic and acidic residues" evidence="1">
    <location>
        <begin position="9"/>
        <end position="20"/>
    </location>
</feature>
<comment type="caution">
    <text evidence="3">The sequence shown here is derived from an EMBL/GenBank/DDBJ whole genome shotgun (WGS) entry which is preliminary data.</text>
</comment>
<dbReference type="PANTHER" id="PTHR11289">
    <property type="entry name" value="BREAST CANCER TYPE 2 SUSCEPTIBILITY PROTEIN BRCA2"/>
    <property type="match status" value="1"/>
</dbReference>
<reference evidence="4" key="1">
    <citation type="submission" date="2017-01" db="EMBL/GenBank/DDBJ databases">
        <authorList>
            <person name="Wang Y."/>
            <person name="White M."/>
            <person name="Kvist S."/>
            <person name="Moncalvo J.-M."/>
        </authorList>
    </citation>
    <scope>NUCLEOTIDE SEQUENCE [LARGE SCALE GENOMIC DNA]</scope>
    <source>
        <strain evidence="4">COL-18-3</strain>
    </source>
</reference>
<feature type="compositionally biased region" description="Basic and acidic residues" evidence="1">
    <location>
        <begin position="115"/>
        <end position="131"/>
    </location>
</feature>
<gene>
    <name evidence="3" type="ORF">AX774_g2302</name>
</gene>
<dbReference type="InterPro" id="IPR012340">
    <property type="entry name" value="NA-bd_OB-fold"/>
</dbReference>
<dbReference type="PANTHER" id="PTHR11289:SF0">
    <property type="entry name" value="BREAST CANCER TYPE 2 SUSCEPTIBILITY PROTEIN"/>
    <property type="match status" value="1"/>
</dbReference>
<feature type="compositionally biased region" description="Polar residues" evidence="1">
    <location>
        <begin position="479"/>
        <end position="497"/>
    </location>
</feature>
<dbReference type="GO" id="GO:0000724">
    <property type="term" value="P:double-strand break repair via homologous recombination"/>
    <property type="evidence" value="ECO:0007669"/>
    <property type="project" value="InterPro"/>
</dbReference>
<evidence type="ECO:0000256" key="1">
    <source>
        <dbReference type="SAM" id="MobiDB-lite"/>
    </source>
</evidence>
<feature type="compositionally biased region" description="Acidic residues" evidence="1">
    <location>
        <begin position="104"/>
        <end position="114"/>
    </location>
</feature>
<accession>A0A1R1PT62</accession>
<protein>
    <submittedName>
        <fullName evidence="3">Breast cancer type 2 susceptibility protein</fullName>
    </submittedName>
</protein>
<name>A0A1R1PT62_ZANCU</name>
<dbReference type="AlphaFoldDB" id="A0A1R1PT62"/>
<feature type="compositionally biased region" description="Polar residues" evidence="1">
    <location>
        <begin position="1089"/>
        <end position="1101"/>
    </location>
</feature>
<dbReference type="Proteomes" id="UP000188320">
    <property type="component" value="Unassembled WGS sequence"/>
</dbReference>
<organism evidence="3 4">
    <name type="scientific">Zancudomyces culisetae</name>
    <name type="common">Gut fungus</name>
    <name type="synonym">Smittium culisetae</name>
    <dbReference type="NCBI Taxonomy" id="1213189"/>
    <lineage>
        <taxon>Eukaryota</taxon>
        <taxon>Fungi</taxon>
        <taxon>Fungi incertae sedis</taxon>
        <taxon>Zoopagomycota</taxon>
        <taxon>Kickxellomycotina</taxon>
        <taxon>Harpellomycetes</taxon>
        <taxon>Harpellales</taxon>
        <taxon>Legeriomycetaceae</taxon>
        <taxon>Zancudomyces</taxon>
    </lineage>
</organism>
<feature type="compositionally biased region" description="Low complexity" evidence="1">
    <location>
        <begin position="83"/>
        <end position="96"/>
    </location>
</feature>
<feature type="compositionally biased region" description="Polar residues" evidence="1">
    <location>
        <begin position="349"/>
        <end position="371"/>
    </location>
</feature>
<keyword evidence="4" id="KW-1185">Reference proteome</keyword>
<evidence type="ECO:0000313" key="3">
    <source>
        <dbReference type="EMBL" id="OMH84186.1"/>
    </source>
</evidence>
<feature type="compositionally biased region" description="Basic and acidic residues" evidence="1">
    <location>
        <begin position="139"/>
        <end position="153"/>
    </location>
</feature>
<evidence type="ECO:0000259" key="2">
    <source>
        <dbReference type="Pfam" id="PF09103"/>
    </source>
</evidence>
<proteinExistence type="predicted"/>
<feature type="region of interest" description="Disordered" evidence="1">
    <location>
        <begin position="78"/>
        <end position="170"/>
    </location>
</feature>
<dbReference type="Gene3D" id="2.40.50.140">
    <property type="entry name" value="Nucleic acid-binding proteins"/>
    <property type="match status" value="2"/>
</dbReference>
<feature type="region of interest" description="Disordered" evidence="1">
    <location>
        <begin position="399"/>
        <end position="511"/>
    </location>
</feature>
<dbReference type="EMBL" id="LSSK01000240">
    <property type="protein sequence ID" value="OMH84186.1"/>
    <property type="molecule type" value="Genomic_DNA"/>
</dbReference>
<feature type="domain" description="BRCA2 OB1" evidence="2">
    <location>
        <begin position="679"/>
        <end position="800"/>
    </location>
</feature>
<feature type="compositionally biased region" description="Low complexity" evidence="1">
    <location>
        <begin position="439"/>
        <end position="453"/>
    </location>
</feature>
<feature type="region of interest" description="Disordered" evidence="1">
    <location>
        <begin position="322"/>
        <end position="385"/>
    </location>
</feature>
<feature type="region of interest" description="Disordered" evidence="1">
    <location>
        <begin position="1"/>
        <end position="36"/>
    </location>
</feature>
<dbReference type="Pfam" id="PF09103">
    <property type="entry name" value="BRCA-2_OB1"/>
    <property type="match status" value="1"/>
</dbReference>
<dbReference type="OrthoDB" id="21095at2759"/>
<dbReference type="InterPro" id="IPR015525">
    <property type="entry name" value="BRCA2"/>
</dbReference>
<dbReference type="SUPFAM" id="SSF50249">
    <property type="entry name" value="Nucleic acid-binding proteins"/>
    <property type="match status" value="2"/>
</dbReference>
<dbReference type="GO" id="GO:0006355">
    <property type="term" value="P:regulation of DNA-templated transcription"/>
    <property type="evidence" value="ECO:0007669"/>
    <property type="project" value="TreeGrafter"/>
</dbReference>
<sequence>METENTDNAQERGVEQHNVKEQAQANLEDTGEINEKEFEEMEDMIWDEIYLSENLDHILDYENRGIGRKKIAKLNSELENAVSSSKTPIQSSSPIPGYKKYEAEGEGEGEGEGEQENRESPSKSKEGHDIDNSINNNENGKKAEGEYQLREEPTEIMSDTQNDGDGSDEVLGRETELEGKAMKTGAHEVGEQSVTQNIVRKLFEKKNLVESPKKMLENQDSEIFAFEQRELEREMEMKKGKSFDYSTGKGYIETKTRIKLLEEMVGLKGIEMAGNNAEVVENREETVREEVDEGEDPVVLEMKRKLERDNEIFEAILKRAKNNSRGTPTEFKTPFKKSVNGKGNEKTTPKSAVTPTNTVGIGGFSTASGNRIGNVEGGSKTTPSTETIERINKLFNLTTPQKPVKSTQNVKEIFSTSQKTQTVARTETPAQSVKDQEQQQKQQQQIQQQSAQVRVSNSKPTRHSFGGKFNTPFKVPFKTPTSAPNVPTHSSNDSGGQPTKAGIKRTNGLFNTPFANKTTGFKRPLFKYPIKTPTMTRVDPPQLEKVSSIKKTELKKTTLRELLEYCNNIEGGTTIECTADARTMTFEGATAYRFDGCFGIKEAEQDLINKFEKDGRVKGLGNKKEFERWVELQWQQTVYYLASMARFFSPLQRHFWTVEAAREQMRKRYVREFEEGKRPMIRRIMEGDSSAKLASVYVLVHRVSQNTVLLSDGYYPIAARVDAVLIRALDRGRLKMGTKMVVIGATLLGSSFGDGLGVESRGDGISPFQLDSPTSPISPCLSMSSNSVRTARWDTKLGFVRTNVNSTKLSYGVHTIKPDGGPAYGMATRVVVVRKYPVRFMENTASGSRITRTETEELRVQAKYLQTRTNYYQKLLSDYNQSLLNTLSNKTSMLSLTESEELYLNHISSSGQIMNSGPRQLLESFIESKRTEFLGQVDEKYPARKVTPYIQLLISSAYSTKKTQKKKRIVLSVWNCVDESIYSVITEGLVYNIIGIITPSHHPNATNTRFLRLNCNSKSIMFMPVGSVLESHFDPSVFTPRNLLTIDQLTSACIRSDIDVVGLLEHKAFGNYNYSSKFTSSTNKSNYTDRATGSVSSTNDSASEESGDGVPCIILTLAIIPPTTGFAGNDGAVSYAHRQRLVVYLPVNTFGTGFDKSLVCNSSIISCFDIFLYGIQPQYTNGSKTYCGLFRDYSDLSIK</sequence>
<feature type="region of interest" description="Disordered" evidence="1">
    <location>
        <begin position="1080"/>
        <end position="1107"/>
    </location>
</feature>